<dbReference type="SMART" id="SM00645">
    <property type="entry name" value="Pept_C1"/>
    <property type="match status" value="1"/>
</dbReference>
<dbReference type="Proteomes" id="UP000469724">
    <property type="component" value="Unassembled WGS sequence"/>
</dbReference>
<dbReference type="PROSITE" id="PS00139">
    <property type="entry name" value="THIOL_PROTEASE_CYS"/>
    <property type="match status" value="1"/>
</dbReference>
<reference evidence="4 5" key="1">
    <citation type="submission" date="2020-02" db="EMBL/GenBank/DDBJ databases">
        <title>Comparative genomics of sulfur disproportionating microorganisms.</title>
        <authorList>
            <person name="Ward L.M."/>
            <person name="Bertran E."/>
            <person name="Johnston D.T."/>
        </authorList>
    </citation>
    <scope>NUCLEOTIDE SEQUENCE [LARGE SCALE GENOMIC DNA]</scope>
    <source>
        <strain evidence="4 5">DSM 3696</strain>
    </source>
</reference>
<evidence type="ECO:0000256" key="2">
    <source>
        <dbReference type="SAM" id="SignalP"/>
    </source>
</evidence>
<name>A0A7K3NLH7_9BACT</name>
<proteinExistence type="inferred from homology"/>
<dbReference type="PANTHER" id="PTHR12411">
    <property type="entry name" value="CYSTEINE PROTEASE FAMILY C1-RELATED"/>
    <property type="match status" value="1"/>
</dbReference>
<feature type="chain" id="PRO_5029480517" description="Peptidase C1A papain C-terminal domain-containing protein" evidence="2">
    <location>
        <begin position="26"/>
        <end position="351"/>
    </location>
</feature>
<comment type="similarity">
    <text evidence="1">Belongs to the peptidase C1 family.</text>
</comment>
<dbReference type="GO" id="GO:0006508">
    <property type="term" value="P:proteolysis"/>
    <property type="evidence" value="ECO:0007669"/>
    <property type="project" value="InterPro"/>
</dbReference>
<dbReference type="Pfam" id="PF00112">
    <property type="entry name" value="Peptidase_C1"/>
    <property type="match status" value="1"/>
</dbReference>
<evidence type="ECO:0000259" key="3">
    <source>
        <dbReference type="SMART" id="SM00645"/>
    </source>
</evidence>
<dbReference type="InterPro" id="IPR039417">
    <property type="entry name" value="Peptidase_C1A_papain-like"/>
</dbReference>
<comment type="caution">
    <text evidence="4">The sequence shown here is derived from an EMBL/GenBank/DDBJ whole genome shotgun (WGS) entry which is preliminary data.</text>
</comment>
<organism evidence="4 5">
    <name type="scientific">Desulfolutivibrio sulfodismutans</name>
    <dbReference type="NCBI Taxonomy" id="63561"/>
    <lineage>
        <taxon>Bacteria</taxon>
        <taxon>Pseudomonadati</taxon>
        <taxon>Thermodesulfobacteriota</taxon>
        <taxon>Desulfovibrionia</taxon>
        <taxon>Desulfovibrionales</taxon>
        <taxon>Desulfovibrionaceae</taxon>
        <taxon>Desulfolutivibrio</taxon>
    </lineage>
</organism>
<keyword evidence="5" id="KW-1185">Reference proteome</keyword>
<dbReference type="PRINTS" id="PR00705">
    <property type="entry name" value="PAPAIN"/>
</dbReference>
<sequence length="351" mass="38075">MIRRLFAYAAMVCVVFLAAQRNAWAEPIPFDADDTIDEIREKIRHNGYQFTVAPNPIFNLPPAERSTYRSRRASLPPAENSRLAASSVSALPKKALPTSFDWRSYNGHSYIGPIKNQGSCGSCYAFGAVAAAEGVYNVAMGRYDANVADFSESFIAWCLGEYGPYYDHFAGCSGADYDYAELLALTVEGVTWEANFPYTPSDPGSCTHMSDPVVKFDSWGRCGCNDIDAIKTAIMTYGVVDVAVYADSAFDAYSGGIYEDTLTTCPGSPCAYTTTNHAVALVGWDDNGDAENNGYWILRNSWGSTDWGEGGYMRIKYTSARVACSVAYLTYTAPADTPGSVPAVNSLLLGD</sequence>
<dbReference type="InterPro" id="IPR013128">
    <property type="entry name" value="Peptidase_C1A"/>
</dbReference>
<keyword evidence="2" id="KW-0732">Signal</keyword>
<protein>
    <recommendedName>
        <fullName evidence="3">Peptidase C1A papain C-terminal domain-containing protein</fullName>
    </recommendedName>
</protein>
<gene>
    <name evidence="4" type="ORF">G3N56_08095</name>
</gene>
<dbReference type="CDD" id="cd02248">
    <property type="entry name" value="Peptidase_C1A"/>
    <property type="match status" value="1"/>
</dbReference>
<dbReference type="InterPro" id="IPR000169">
    <property type="entry name" value="Pept_cys_AS"/>
</dbReference>
<dbReference type="Gene3D" id="3.90.70.10">
    <property type="entry name" value="Cysteine proteinases"/>
    <property type="match status" value="1"/>
</dbReference>
<dbReference type="InterPro" id="IPR025660">
    <property type="entry name" value="Pept_his_AS"/>
</dbReference>
<feature type="signal peptide" evidence="2">
    <location>
        <begin position="1"/>
        <end position="25"/>
    </location>
</feature>
<dbReference type="PROSITE" id="PS00639">
    <property type="entry name" value="THIOL_PROTEASE_HIS"/>
    <property type="match status" value="1"/>
</dbReference>
<dbReference type="InterPro" id="IPR038765">
    <property type="entry name" value="Papain-like_cys_pep_sf"/>
</dbReference>
<dbReference type="EMBL" id="JAAGRQ010000025">
    <property type="protein sequence ID" value="NDY56703.1"/>
    <property type="molecule type" value="Genomic_DNA"/>
</dbReference>
<dbReference type="RefSeq" id="WP_163301753.1">
    <property type="nucleotide sequence ID" value="NZ_JAAGRQ010000025.1"/>
</dbReference>
<dbReference type="AlphaFoldDB" id="A0A7K3NLH7"/>
<feature type="domain" description="Peptidase C1A papain C-terminal" evidence="3">
    <location>
        <begin position="96"/>
        <end position="335"/>
    </location>
</feature>
<evidence type="ECO:0000313" key="5">
    <source>
        <dbReference type="Proteomes" id="UP000469724"/>
    </source>
</evidence>
<evidence type="ECO:0000313" key="4">
    <source>
        <dbReference type="EMBL" id="NDY56703.1"/>
    </source>
</evidence>
<dbReference type="InterPro" id="IPR000668">
    <property type="entry name" value="Peptidase_C1A_C"/>
</dbReference>
<accession>A0A7K3NLH7</accession>
<dbReference type="SUPFAM" id="SSF54001">
    <property type="entry name" value="Cysteine proteinases"/>
    <property type="match status" value="1"/>
</dbReference>
<evidence type="ECO:0000256" key="1">
    <source>
        <dbReference type="ARBA" id="ARBA00008455"/>
    </source>
</evidence>
<dbReference type="GO" id="GO:0008234">
    <property type="term" value="F:cysteine-type peptidase activity"/>
    <property type="evidence" value="ECO:0007669"/>
    <property type="project" value="InterPro"/>
</dbReference>